<name>A0AAN9KEB1_CANGL</name>
<gene>
    <name evidence="1" type="ORF">VNO77_33225</name>
</gene>
<reference evidence="1 2" key="1">
    <citation type="submission" date="2024-01" db="EMBL/GenBank/DDBJ databases">
        <title>The genomes of 5 underutilized Papilionoideae crops provide insights into root nodulation and disease resistanc.</title>
        <authorList>
            <person name="Jiang F."/>
        </authorList>
    </citation>
    <scope>NUCLEOTIDE SEQUENCE [LARGE SCALE GENOMIC DNA]</scope>
    <source>
        <strain evidence="1">LVBAO_FW01</strain>
        <tissue evidence="1">Leaves</tissue>
    </source>
</reference>
<dbReference type="Proteomes" id="UP001367508">
    <property type="component" value="Unassembled WGS sequence"/>
</dbReference>
<organism evidence="1 2">
    <name type="scientific">Canavalia gladiata</name>
    <name type="common">Sword bean</name>
    <name type="synonym">Dolichos gladiatus</name>
    <dbReference type="NCBI Taxonomy" id="3824"/>
    <lineage>
        <taxon>Eukaryota</taxon>
        <taxon>Viridiplantae</taxon>
        <taxon>Streptophyta</taxon>
        <taxon>Embryophyta</taxon>
        <taxon>Tracheophyta</taxon>
        <taxon>Spermatophyta</taxon>
        <taxon>Magnoliopsida</taxon>
        <taxon>eudicotyledons</taxon>
        <taxon>Gunneridae</taxon>
        <taxon>Pentapetalae</taxon>
        <taxon>rosids</taxon>
        <taxon>fabids</taxon>
        <taxon>Fabales</taxon>
        <taxon>Fabaceae</taxon>
        <taxon>Papilionoideae</taxon>
        <taxon>50 kb inversion clade</taxon>
        <taxon>NPAAA clade</taxon>
        <taxon>indigoferoid/millettioid clade</taxon>
        <taxon>Phaseoleae</taxon>
        <taxon>Canavalia</taxon>
    </lineage>
</organism>
<dbReference type="EMBL" id="JAYMYQ010000008">
    <property type="protein sequence ID" value="KAK7314698.1"/>
    <property type="molecule type" value="Genomic_DNA"/>
</dbReference>
<accession>A0AAN9KEB1</accession>
<sequence length="90" mass="9998">MCPMLGSPKGSKIAHTISLLVHNGANAVEPHRNSRIDMVVYATSIYVRDIKCNEDTYSSCRVTVLCDPSYSATIPPKLARYHFCCINGFF</sequence>
<evidence type="ECO:0000313" key="2">
    <source>
        <dbReference type="Proteomes" id="UP001367508"/>
    </source>
</evidence>
<proteinExistence type="predicted"/>
<dbReference type="AlphaFoldDB" id="A0AAN9KEB1"/>
<comment type="caution">
    <text evidence="1">The sequence shown here is derived from an EMBL/GenBank/DDBJ whole genome shotgun (WGS) entry which is preliminary data.</text>
</comment>
<protein>
    <submittedName>
        <fullName evidence="1">Uncharacterized protein</fullName>
    </submittedName>
</protein>
<keyword evidence="2" id="KW-1185">Reference proteome</keyword>
<evidence type="ECO:0000313" key="1">
    <source>
        <dbReference type="EMBL" id="KAK7314698.1"/>
    </source>
</evidence>